<organism evidence="1 2">
    <name type="scientific">Armadillidium nasatum</name>
    <dbReference type="NCBI Taxonomy" id="96803"/>
    <lineage>
        <taxon>Eukaryota</taxon>
        <taxon>Metazoa</taxon>
        <taxon>Ecdysozoa</taxon>
        <taxon>Arthropoda</taxon>
        <taxon>Crustacea</taxon>
        <taxon>Multicrustacea</taxon>
        <taxon>Malacostraca</taxon>
        <taxon>Eumalacostraca</taxon>
        <taxon>Peracarida</taxon>
        <taxon>Isopoda</taxon>
        <taxon>Oniscidea</taxon>
        <taxon>Crinocheta</taxon>
        <taxon>Armadillidiidae</taxon>
        <taxon>Armadillidium</taxon>
    </lineage>
</organism>
<dbReference type="GO" id="GO:0005524">
    <property type="term" value="F:ATP binding"/>
    <property type="evidence" value="ECO:0007669"/>
    <property type="project" value="InterPro"/>
</dbReference>
<evidence type="ECO:0000313" key="1">
    <source>
        <dbReference type="EMBL" id="KAB7499481.1"/>
    </source>
</evidence>
<reference evidence="1 2" key="1">
    <citation type="journal article" date="2019" name="PLoS Biol.">
        <title>Sex chromosomes control vertical transmission of feminizing Wolbachia symbionts in an isopod.</title>
        <authorList>
            <person name="Becking T."/>
            <person name="Chebbi M.A."/>
            <person name="Giraud I."/>
            <person name="Moumen B."/>
            <person name="Laverre T."/>
            <person name="Caubet Y."/>
            <person name="Peccoud J."/>
            <person name="Gilbert C."/>
            <person name="Cordaux R."/>
        </authorList>
    </citation>
    <scope>NUCLEOTIDE SEQUENCE [LARGE SCALE GENOMIC DNA]</scope>
    <source>
        <strain evidence="1">ANa2</strain>
        <tissue evidence="1">Whole body excluding digestive tract and cuticle</tissue>
    </source>
</reference>
<dbReference type="GO" id="GO:0006457">
    <property type="term" value="P:protein folding"/>
    <property type="evidence" value="ECO:0007669"/>
    <property type="project" value="InterPro"/>
</dbReference>
<dbReference type="InterPro" id="IPR028790">
    <property type="entry name" value="MKKS"/>
</dbReference>
<dbReference type="PANTHER" id="PTHR46787">
    <property type="entry name" value="SYNDROMES PUTATIVE CHAPERONIN-RELATED"/>
    <property type="match status" value="1"/>
</dbReference>
<dbReference type="GO" id="GO:0051082">
    <property type="term" value="F:unfolded protein binding"/>
    <property type="evidence" value="ECO:0007669"/>
    <property type="project" value="InterPro"/>
</dbReference>
<dbReference type="OrthoDB" id="528704at2759"/>
<dbReference type="Gene3D" id="1.10.560.10">
    <property type="entry name" value="GroEL-like equatorial domain"/>
    <property type="match status" value="1"/>
</dbReference>
<dbReference type="InterPro" id="IPR002423">
    <property type="entry name" value="Cpn60/GroEL/TCP-1"/>
</dbReference>
<dbReference type="Proteomes" id="UP000326759">
    <property type="component" value="Unassembled WGS sequence"/>
</dbReference>
<comment type="caution">
    <text evidence="1">The sequence shown here is derived from an EMBL/GenBank/DDBJ whole genome shotgun (WGS) entry which is preliminary data.</text>
</comment>
<dbReference type="Gene3D" id="3.50.7.10">
    <property type="entry name" value="GroEL"/>
    <property type="match status" value="1"/>
</dbReference>
<dbReference type="AlphaFoldDB" id="A0A5N5SZ41"/>
<dbReference type="InterPro" id="IPR027413">
    <property type="entry name" value="GROEL-like_equatorial_sf"/>
</dbReference>
<dbReference type="GO" id="GO:0005634">
    <property type="term" value="C:nucleus"/>
    <property type="evidence" value="ECO:0007669"/>
    <property type="project" value="TreeGrafter"/>
</dbReference>
<protein>
    <submittedName>
        <fullName evidence="1">McKusick-Kaufman/Bardet-Biedl syndromes putative chaperonin</fullName>
    </submittedName>
</protein>
<gene>
    <name evidence="1" type="primary">MKKS</name>
    <name evidence="1" type="ORF">Anas_06421</name>
</gene>
<dbReference type="GO" id="GO:0060271">
    <property type="term" value="P:cilium assembly"/>
    <property type="evidence" value="ECO:0007669"/>
    <property type="project" value="InterPro"/>
</dbReference>
<dbReference type="SUPFAM" id="SSF48592">
    <property type="entry name" value="GroEL equatorial domain-like"/>
    <property type="match status" value="1"/>
</dbReference>
<dbReference type="GO" id="GO:0051131">
    <property type="term" value="P:chaperone-mediated protein complex assembly"/>
    <property type="evidence" value="ECO:0007669"/>
    <property type="project" value="TreeGrafter"/>
</dbReference>
<dbReference type="GO" id="GO:1902636">
    <property type="term" value="C:kinociliary basal body"/>
    <property type="evidence" value="ECO:0007669"/>
    <property type="project" value="TreeGrafter"/>
</dbReference>
<dbReference type="PANTHER" id="PTHR46787:SF1">
    <property type="entry name" value="MOLECULAR CHAPERONE MKKS"/>
    <property type="match status" value="1"/>
</dbReference>
<sequence>MSCVRKENTQVNCLTKFENLRDINFVKELKENYISLLSSSYGPKSSLKLIRNSAGSDFLTSSSSTLLEQLSFSNPCFKFINALISAQNKTYGVNGLFTGLICSSLLLRALTLEVELSHRVIREASEYIQSALLKKLQKDLPQISFKVNIDKLDEVLCSVRSLITSKSYYIFSSKEIEHICIKIVEAFLKTLPIEGYDDFGQVNILDIEGIPAMQSKTFDGFLIRVYDSSLEDINRHIKSFSCNDIKLAIFTVPLSPEVPKTTLIEQNSNMSIKFAYISDIFKNLSDMLHKRNVKLILCQMFIHDCLKFDLEKNGFLVLDRLGTLLTDSLIKSTGCSPISSLSDVDCNFDSHIGVASALKAVTFNDKLYVNFLPKDPVQDVSLILPAVNNHVFKYLKECVNTGVFVLRELIKDPVVVPGAGCFEAFITMTLLQMRTENLTKIADIYHTTQSSINMIFCEYIETFLYLSMLPTNGNRRSSQDFFIDDESFHLWKVVSANPNCKSFTQPVTEIRDVCSCGGILKSQLSAEPHFYSILDIKNYCRSKSENPELDKFKINFLPIKGKKNFVLKIQGNSIVDPFAAKLNSIRLAFDGFSELFRLGLLVYDT</sequence>
<keyword evidence="2" id="KW-1185">Reference proteome</keyword>
<dbReference type="GO" id="GO:0032502">
    <property type="term" value="P:developmental process"/>
    <property type="evidence" value="ECO:0007669"/>
    <property type="project" value="TreeGrafter"/>
</dbReference>
<dbReference type="Pfam" id="PF00118">
    <property type="entry name" value="Cpn60_TCP1"/>
    <property type="match status" value="1"/>
</dbReference>
<evidence type="ECO:0000313" key="2">
    <source>
        <dbReference type="Proteomes" id="UP000326759"/>
    </source>
</evidence>
<dbReference type="InterPro" id="IPR027409">
    <property type="entry name" value="GroEL-like_apical_dom_sf"/>
</dbReference>
<dbReference type="GO" id="GO:0005737">
    <property type="term" value="C:cytoplasm"/>
    <property type="evidence" value="ECO:0007669"/>
    <property type="project" value="TreeGrafter"/>
</dbReference>
<proteinExistence type="predicted"/>
<name>A0A5N5SZ41_9CRUS</name>
<dbReference type="SUPFAM" id="SSF52029">
    <property type="entry name" value="GroEL apical domain-like"/>
    <property type="match status" value="1"/>
</dbReference>
<accession>A0A5N5SZ41</accession>
<dbReference type="EMBL" id="SEYY01018231">
    <property type="protein sequence ID" value="KAB7499481.1"/>
    <property type="molecule type" value="Genomic_DNA"/>
</dbReference>